<feature type="signal peptide" evidence="1">
    <location>
        <begin position="1"/>
        <end position="38"/>
    </location>
</feature>
<dbReference type="Proteomes" id="UP000323046">
    <property type="component" value="Chromosome"/>
</dbReference>
<feature type="chain" id="PRO_5024816173" description="Secreted protein" evidence="1">
    <location>
        <begin position="39"/>
        <end position="185"/>
    </location>
</feature>
<evidence type="ECO:0000313" key="2">
    <source>
        <dbReference type="EMBL" id="QES31061.1"/>
    </source>
</evidence>
<evidence type="ECO:0000256" key="1">
    <source>
        <dbReference type="SAM" id="SignalP"/>
    </source>
</evidence>
<organism evidence="2 3">
    <name type="scientific">Streptomyces venezuelae</name>
    <dbReference type="NCBI Taxonomy" id="54571"/>
    <lineage>
        <taxon>Bacteria</taxon>
        <taxon>Bacillati</taxon>
        <taxon>Actinomycetota</taxon>
        <taxon>Actinomycetes</taxon>
        <taxon>Kitasatosporales</taxon>
        <taxon>Streptomycetaceae</taxon>
        <taxon>Streptomyces</taxon>
    </lineage>
</organism>
<dbReference type="AlphaFoldDB" id="A0A5P2BPQ7"/>
<dbReference type="EMBL" id="CP029193">
    <property type="protein sequence ID" value="QES31061.1"/>
    <property type="molecule type" value="Genomic_DNA"/>
</dbReference>
<dbReference type="OrthoDB" id="8855897at2"/>
<evidence type="ECO:0008006" key="4">
    <source>
        <dbReference type="Google" id="ProtNLM"/>
    </source>
</evidence>
<sequence length="185" mass="19938">MSRSVPAPTAPGRSVALFLLALFTAVSGFLGAPGQAHAAQATILAATAPAVVDESCTSSDPAVCMIREMTPEQRAQARETRIRYHRLLDDMERVADEMHAAGRSDEEIARKLVDMRNEAKDITRAGMSPEAVQALEARNMKKYGNPLGPTAEQQYVKYGSWRAVIAAATRSSAAVDRELGLEPRG</sequence>
<name>A0A5P2BPQ7_STRVZ</name>
<reference evidence="2 3" key="1">
    <citation type="submission" date="2018-05" db="EMBL/GenBank/DDBJ databases">
        <title>Streptomyces venezuelae.</title>
        <authorList>
            <person name="Kim W."/>
            <person name="Lee N."/>
            <person name="Cho B.-K."/>
        </authorList>
    </citation>
    <scope>NUCLEOTIDE SEQUENCE [LARGE SCALE GENOMIC DNA]</scope>
    <source>
        <strain evidence="2 3">ATCC 14583</strain>
    </source>
</reference>
<proteinExistence type="predicted"/>
<protein>
    <recommendedName>
        <fullName evidence="4">Secreted protein</fullName>
    </recommendedName>
</protein>
<evidence type="ECO:0000313" key="3">
    <source>
        <dbReference type="Proteomes" id="UP000323046"/>
    </source>
</evidence>
<accession>A0A5P2BPQ7</accession>
<keyword evidence="3" id="KW-1185">Reference proteome</keyword>
<keyword evidence="1" id="KW-0732">Signal</keyword>
<dbReference type="RefSeq" id="WP_150175254.1">
    <property type="nucleotide sequence ID" value="NZ_CP029193.1"/>
</dbReference>
<gene>
    <name evidence="2" type="ORF">DEJ47_35740</name>
</gene>